<keyword evidence="12" id="KW-0539">Nucleus</keyword>
<comment type="subcellular location">
    <subcellularLocation>
        <location evidence="1">Nucleus speckle</location>
    </subcellularLocation>
</comment>
<dbReference type="PANTHER" id="PTHR10270">
    <property type="entry name" value="SOX TRANSCRIPTION FACTOR"/>
    <property type="match status" value="1"/>
</dbReference>
<organism evidence="15 16">
    <name type="scientific">Acrobeloides nanus</name>
    <dbReference type="NCBI Taxonomy" id="290746"/>
    <lineage>
        <taxon>Eukaryota</taxon>
        <taxon>Metazoa</taxon>
        <taxon>Ecdysozoa</taxon>
        <taxon>Nematoda</taxon>
        <taxon>Chromadorea</taxon>
        <taxon>Rhabditida</taxon>
        <taxon>Tylenchina</taxon>
        <taxon>Cephalobomorpha</taxon>
        <taxon>Cephaloboidea</taxon>
        <taxon>Cephalobidae</taxon>
        <taxon>Acrobeloides</taxon>
    </lineage>
</organism>
<evidence type="ECO:0000256" key="12">
    <source>
        <dbReference type="PROSITE-ProRule" id="PRU00267"/>
    </source>
</evidence>
<feature type="compositionally biased region" description="Polar residues" evidence="13">
    <location>
        <begin position="183"/>
        <end position="201"/>
    </location>
</feature>
<keyword evidence="6" id="KW-0726">Sexual differentiation</keyword>
<feature type="region of interest" description="Disordered" evidence="13">
    <location>
        <begin position="1"/>
        <end position="46"/>
    </location>
</feature>
<name>A0A914D7Z7_9BILA</name>
<evidence type="ECO:0000256" key="4">
    <source>
        <dbReference type="ARBA" id="ARBA00022782"/>
    </source>
</evidence>
<dbReference type="Gene3D" id="1.10.30.10">
    <property type="entry name" value="High mobility group box domain"/>
    <property type="match status" value="1"/>
</dbReference>
<evidence type="ECO:0000256" key="10">
    <source>
        <dbReference type="ARBA" id="ARBA00032498"/>
    </source>
</evidence>
<evidence type="ECO:0000313" key="16">
    <source>
        <dbReference type="WBParaSite" id="ACRNAN_scaffold2081.g13365.t1"/>
    </source>
</evidence>
<dbReference type="GO" id="GO:0007548">
    <property type="term" value="P:sex differentiation"/>
    <property type="evidence" value="ECO:0007669"/>
    <property type="project" value="UniProtKB-KW"/>
</dbReference>
<evidence type="ECO:0000256" key="8">
    <source>
        <dbReference type="ARBA" id="ARBA00023159"/>
    </source>
</evidence>
<dbReference type="GO" id="GO:0016607">
    <property type="term" value="C:nuclear speck"/>
    <property type="evidence" value="ECO:0007669"/>
    <property type="project" value="UniProtKB-SubCell"/>
</dbReference>
<proteinExistence type="inferred from homology"/>
<dbReference type="WBParaSite" id="ACRNAN_scaffold2081.g13365.t1">
    <property type="protein sequence ID" value="ACRNAN_scaffold2081.g13365.t1"/>
    <property type="gene ID" value="ACRNAN_scaffold2081.g13365"/>
</dbReference>
<dbReference type="AlphaFoldDB" id="A0A914D7Z7"/>
<protein>
    <recommendedName>
        <fullName evidence="3">Sex-determining region Y protein</fullName>
    </recommendedName>
    <alternativeName>
        <fullName evidence="10">Testis-determining factor</fullName>
    </alternativeName>
</protein>
<comment type="similarity">
    <text evidence="2">Belongs to the SRY family.</text>
</comment>
<feature type="compositionally biased region" description="Low complexity" evidence="13">
    <location>
        <begin position="256"/>
        <end position="270"/>
    </location>
</feature>
<evidence type="ECO:0000256" key="6">
    <source>
        <dbReference type="ARBA" id="ARBA00022928"/>
    </source>
</evidence>
<dbReference type="InterPro" id="IPR036910">
    <property type="entry name" value="HMG_box_dom_sf"/>
</dbReference>
<dbReference type="GO" id="GO:0000978">
    <property type="term" value="F:RNA polymerase II cis-regulatory region sequence-specific DNA binding"/>
    <property type="evidence" value="ECO:0007669"/>
    <property type="project" value="TreeGrafter"/>
</dbReference>
<keyword evidence="7 12" id="KW-0238">DNA-binding</keyword>
<sequence length="328" mass="37058">MSESHASSPAHSLEEDTFSRSSFSDSPRHIRPTLSETPSHELDLNSSQHSFSTALTGHEPVDFSSMDLPSTVEIHPQNGILPGASPSQTYIKRPLNAYMIWTRHERTKMLAKEPKMKMNEVTKAMGERWKNMPDHEKRPYFEMAKRFASDHKKALKDNPNLKYIPVKLKHPKTPAANAAAHASQQTPQAPSHEGSISQSPFSPKIDHSQQGAQPHFNVPTNVYAQNMQQTPMTTIQMSQQAGRPSMQNMAHPPPNMQHQQISQQHQQQQRPPQPRPTPAQALDLYYTSLCQPAFPSFGESQTNPLGMYPSNYYLDQYYQVIMEGKPPQ</sequence>
<dbReference type="GO" id="GO:0005516">
    <property type="term" value="F:calmodulin binding"/>
    <property type="evidence" value="ECO:0007669"/>
    <property type="project" value="UniProtKB-KW"/>
</dbReference>
<dbReference type="PANTHER" id="PTHR10270:SF161">
    <property type="entry name" value="SEX-DETERMINING REGION Y PROTEIN"/>
    <property type="match status" value="1"/>
</dbReference>
<evidence type="ECO:0000313" key="15">
    <source>
        <dbReference type="Proteomes" id="UP000887540"/>
    </source>
</evidence>
<evidence type="ECO:0000256" key="2">
    <source>
        <dbReference type="ARBA" id="ARBA00005998"/>
    </source>
</evidence>
<feature type="region of interest" description="Disordered" evidence="13">
    <location>
        <begin position="172"/>
        <end position="216"/>
    </location>
</feature>
<dbReference type="Proteomes" id="UP000887540">
    <property type="component" value="Unplaced"/>
</dbReference>
<dbReference type="InterPro" id="IPR009071">
    <property type="entry name" value="HMG_box_dom"/>
</dbReference>
<keyword evidence="8" id="KW-0010">Activator</keyword>
<reference evidence="16" key="1">
    <citation type="submission" date="2022-11" db="UniProtKB">
        <authorList>
            <consortium name="WormBaseParasite"/>
        </authorList>
    </citation>
    <scope>IDENTIFICATION</scope>
</reference>
<dbReference type="GO" id="GO:0030154">
    <property type="term" value="P:cell differentiation"/>
    <property type="evidence" value="ECO:0007669"/>
    <property type="project" value="UniProtKB-KW"/>
</dbReference>
<evidence type="ECO:0000256" key="11">
    <source>
        <dbReference type="ARBA" id="ARBA00045821"/>
    </source>
</evidence>
<comment type="function">
    <text evidence="11">Transcriptional regulator that controls a genetic switch in male development. It is necessary and sufficient for initiating male sex determination by directing the development of supporting cell precursors (pre-Sertoli cells) as Sertoli rather than granulosa cells. Involved in different aspects of gene regulation including promoter activation or repression. Binds to the DNA consensus sequence 5'-[AT]AACAA[AT]-3'. SRY HMG box recognizes DNA by partial intercalation in the minor groove and promotes DNA bending. Also involved in pre-mRNA splicing. In male adult brain involved in the maintenance of motor functions of dopaminergic neurons.</text>
</comment>
<evidence type="ECO:0000256" key="13">
    <source>
        <dbReference type="SAM" id="MobiDB-lite"/>
    </source>
</evidence>
<evidence type="ECO:0000256" key="1">
    <source>
        <dbReference type="ARBA" id="ARBA00004324"/>
    </source>
</evidence>
<dbReference type="Pfam" id="PF00505">
    <property type="entry name" value="HMG_box"/>
    <property type="match status" value="1"/>
</dbReference>
<evidence type="ECO:0000256" key="9">
    <source>
        <dbReference type="ARBA" id="ARBA00023163"/>
    </source>
</evidence>
<dbReference type="SMART" id="SM00398">
    <property type="entry name" value="HMG"/>
    <property type="match status" value="1"/>
</dbReference>
<feature type="DNA-binding region" description="HMG box" evidence="12">
    <location>
        <begin position="91"/>
        <end position="159"/>
    </location>
</feature>
<keyword evidence="9" id="KW-0804">Transcription</keyword>
<feature type="compositionally biased region" description="Polar residues" evidence="13">
    <location>
        <begin position="1"/>
        <end position="10"/>
    </location>
</feature>
<accession>A0A914D7Z7</accession>
<keyword evidence="4" id="KW-0221">Differentiation</keyword>
<dbReference type="PROSITE" id="PS50118">
    <property type="entry name" value="HMG_BOX_2"/>
    <property type="match status" value="1"/>
</dbReference>
<keyword evidence="15" id="KW-1185">Reference proteome</keyword>
<feature type="region of interest" description="Disordered" evidence="13">
    <location>
        <begin position="234"/>
        <end position="279"/>
    </location>
</feature>
<feature type="domain" description="HMG box" evidence="14">
    <location>
        <begin position="91"/>
        <end position="159"/>
    </location>
</feature>
<evidence type="ECO:0000256" key="3">
    <source>
        <dbReference type="ARBA" id="ARBA00019052"/>
    </source>
</evidence>
<feature type="compositionally biased region" description="Polar residues" evidence="13">
    <location>
        <begin position="234"/>
        <end position="248"/>
    </location>
</feature>
<keyword evidence="5" id="KW-0112">Calmodulin-binding</keyword>
<evidence type="ECO:0000256" key="7">
    <source>
        <dbReference type="ARBA" id="ARBA00023125"/>
    </source>
</evidence>
<dbReference type="GO" id="GO:0001228">
    <property type="term" value="F:DNA-binding transcription activator activity, RNA polymerase II-specific"/>
    <property type="evidence" value="ECO:0007669"/>
    <property type="project" value="TreeGrafter"/>
</dbReference>
<evidence type="ECO:0000256" key="5">
    <source>
        <dbReference type="ARBA" id="ARBA00022860"/>
    </source>
</evidence>
<dbReference type="InterPro" id="IPR050140">
    <property type="entry name" value="SRY-related_HMG-box_TF-like"/>
</dbReference>
<evidence type="ECO:0000259" key="14">
    <source>
        <dbReference type="PROSITE" id="PS50118"/>
    </source>
</evidence>
<dbReference type="SUPFAM" id="SSF47095">
    <property type="entry name" value="HMG-box"/>
    <property type="match status" value="1"/>
</dbReference>